<name>A0ABS2W4X4_9GAMM</name>
<dbReference type="Proteomes" id="UP000760472">
    <property type="component" value="Unassembled WGS sequence"/>
</dbReference>
<evidence type="ECO:0000256" key="1">
    <source>
        <dbReference type="SAM" id="MobiDB-lite"/>
    </source>
</evidence>
<feature type="transmembrane region" description="Helical" evidence="2">
    <location>
        <begin position="30"/>
        <end position="48"/>
    </location>
</feature>
<accession>A0ABS2W4X4</accession>
<dbReference type="EMBL" id="JAFFZP010000005">
    <property type="protein sequence ID" value="MBN0986761.1"/>
    <property type="molecule type" value="Genomic_DNA"/>
</dbReference>
<evidence type="ECO:0000313" key="3">
    <source>
        <dbReference type="EMBL" id="MBN0986761.1"/>
    </source>
</evidence>
<feature type="region of interest" description="Disordered" evidence="1">
    <location>
        <begin position="52"/>
        <end position="82"/>
    </location>
</feature>
<evidence type="ECO:0000313" key="4">
    <source>
        <dbReference type="Proteomes" id="UP000760472"/>
    </source>
</evidence>
<reference evidence="3 4" key="1">
    <citation type="submission" date="2021-02" db="EMBL/GenBank/DDBJ databases">
        <title>A novel species of genus Amphritea isolated from a fishpond in China.</title>
        <authorList>
            <person name="Lu H."/>
        </authorList>
    </citation>
    <scope>NUCLEOTIDE SEQUENCE [LARGE SCALE GENOMIC DNA]</scope>
    <source>
        <strain evidence="3 4">RP18W</strain>
    </source>
</reference>
<evidence type="ECO:0000256" key="2">
    <source>
        <dbReference type="SAM" id="Phobius"/>
    </source>
</evidence>
<dbReference type="RefSeq" id="WP_205213080.1">
    <property type="nucleotide sequence ID" value="NZ_JAFFZP010000005.1"/>
</dbReference>
<proteinExistence type="predicted"/>
<keyword evidence="2" id="KW-1133">Transmembrane helix</keyword>
<protein>
    <submittedName>
        <fullName evidence="3">Uncharacterized protein</fullName>
    </submittedName>
</protein>
<gene>
    <name evidence="3" type="ORF">JW498_05260</name>
</gene>
<comment type="caution">
    <text evidence="3">The sequence shown here is derived from an EMBL/GenBank/DDBJ whole genome shotgun (WGS) entry which is preliminary data.</text>
</comment>
<organism evidence="3 4">
    <name type="scientific">Amphritea pacifica</name>
    <dbReference type="NCBI Taxonomy" id="2811233"/>
    <lineage>
        <taxon>Bacteria</taxon>
        <taxon>Pseudomonadati</taxon>
        <taxon>Pseudomonadota</taxon>
        <taxon>Gammaproteobacteria</taxon>
        <taxon>Oceanospirillales</taxon>
        <taxon>Oceanospirillaceae</taxon>
        <taxon>Amphritea</taxon>
    </lineage>
</organism>
<keyword evidence="2" id="KW-0812">Transmembrane</keyword>
<keyword evidence="2" id="KW-0472">Membrane</keyword>
<sequence>MKSIVIIMAGLWISWHYTDLHSDQMLFNMVAPLGVLIFGASLAVWLVLKMGSGGRGSRSDGYSGDSGGFFDGDSGGGDGGGD</sequence>
<keyword evidence="4" id="KW-1185">Reference proteome</keyword>
<feature type="compositionally biased region" description="Gly residues" evidence="1">
    <location>
        <begin position="64"/>
        <end position="82"/>
    </location>
</feature>